<dbReference type="EMBL" id="WUQX01000003">
    <property type="protein sequence ID" value="MXP79047.1"/>
    <property type="molecule type" value="Genomic_DNA"/>
</dbReference>
<gene>
    <name evidence="1" type="ORF">GN277_28200</name>
</gene>
<keyword evidence="2" id="KW-1185">Reference proteome</keyword>
<protein>
    <submittedName>
        <fullName evidence="1">Uncharacterized protein</fullName>
    </submittedName>
</protein>
<accession>A0A7X3SLZ3</accession>
<evidence type="ECO:0000313" key="1">
    <source>
        <dbReference type="EMBL" id="MXP79047.1"/>
    </source>
</evidence>
<dbReference type="Proteomes" id="UP000460412">
    <property type="component" value="Unassembled WGS sequence"/>
</dbReference>
<reference evidence="1 2" key="1">
    <citation type="submission" date="2019-12" db="EMBL/GenBank/DDBJ databases">
        <title>Sporaefaciens musculi gen. nov., sp. nov., a novel bacterium isolated from the caecum of an obese mouse.</title>
        <authorList>
            <person name="Rasmussen T.S."/>
            <person name="Streidl T."/>
            <person name="Hitch T.C.A."/>
            <person name="Wortmann E."/>
            <person name="Deptula P."/>
            <person name="Hansen M."/>
            <person name="Nielsen D.S."/>
            <person name="Clavel T."/>
            <person name="Vogensen F.K."/>
        </authorList>
    </citation>
    <scope>NUCLEOTIDE SEQUENCE [LARGE SCALE GENOMIC DNA]</scope>
    <source>
        <strain evidence="1 2">WCA-9-b2</strain>
        <plasmid evidence="1">unnamed</plasmid>
    </source>
</reference>
<geneLocation type="plasmid" evidence="1">
    <name>unnamed</name>
</geneLocation>
<evidence type="ECO:0000313" key="2">
    <source>
        <dbReference type="Proteomes" id="UP000460412"/>
    </source>
</evidence>
<comment type="caution">
    <text evidence="1">The sequence shown here is derived from an EMBL/GenBank/DDBJ whole genome shotgun (WGS) entry which is preliminary data.</text>
</comment>
<dbReference type="AlphaFoldDB" id="A0A7X3SLZ3"/>
<sequence length="113" mass="12762">MDDIGRCVCGMDGQKYILGLCILSGRLLIHADKKTRLFVEGSSFSDGVISWRSGREYPEKCQHFLTGSALLTDIEMDLCPQWREGAVAVKKEDFESTHEVWNGWNTLTPHISQ</sequence>
<organism evidence="1 2">
    <name type="scientific">Sporofaciens musculi</name>
    <dbReference type="NCBI Taxonomy" id="2681861"/>
    <lineage>
        <taxon>Bacteria</taxon>
        <taxon>Bacillati</taxon>
        <taxon>Bacillota</taxon>
        <taxon>Clostridia</taxon>
        <taxon>Lachnospirales</taxon>
        <taxon>Lachnospiraceae</taxon>
        <taxon>Sporofaciens</taxon>
    </lineage>
</organism>
<dbReference type="RefSeq" id="WP_159757589.1">
    <property type="nucleotide sequence ID" value="NZ_WUQX01000003.1"/>
</dbReference>
<name>A0A7X3SLZ3_9FIRM</name>
<proteinExistence type="predicted"/>
<keyword evidence="1" id="KW-0614">Plasmid</keyword>